<dbReference type="AlphaFoldDB" id="A0A7S3R6V9"/>
<organism evidence="2">
    <name type="scientific">Dunaliella tertiolecta</name>
    <name type="common">Green alga</name>
    <dbReference type="NCBI Taxonomy" id="3047"/>
    <lineage>
        <taxon>Eukaryota</taxon>
        <taxon>Viridiplantae</taxon>
        <taxon>Chlorophyta</taxon>
        <taxon>core chlorophytes</taxon>
        <taxon>Chlorophyceae</taxon>
        <taxon>CS clade</taxon>
        <taxon>Chlamydomonadales</taxon>
        <taxon>Dunaliellaceae</taxon>
        <taxon>Dunaliella</taxon>
    </lineage>
</organism>
<dbReference type="EMBL" id="HBIP01031061">
    <property type="protein sequence ID" value="CAE0503802.1"/>
    <property type="molecule type" value="Transcribed_RNA"/>
</dbReference>
<evidence type="ECO:0000256" key="1">
    <source>
        <dbReference type="SAM" id="MobiDB-lite"/>
    </source>
</evidence>
<feature type="region of interest" description="Disordered" evidence="1">
    <location>
        <begin position="156"/>
        <end position="209"/>
    </location>
</feature>
<name>A0A7S3R6V9_DUNTE</name>
<protein>
    <submittedName>
        <fullName evidence="2">Uncharacterized protein</fullName>
    </submittedName>
</protein>
<proteinExistence type="predicted"/>
<sequence length="245" mass="26312">METNLGGATAEQLFDETREPSTASALCNARDSKFRGIKQFASKHVTPYGMLMISRGRGALKAGDIVFFGKQWDFVSLAALAAFEDLCARLLDPVHTLDAQVELTCHGAAEGGWPEFSQLAQILVDEKLLPPGRMEQAAEAMEKRYVAPVFDEDPEADELMGDAAGGRGGRQQQNGEGSSDEDVDRAREPQQGGARASGGSRGGCRRAGGNKASRKLFSMLLMTKAQQSWALYTSKKGASADCSRC</sequence>
<accession>A0A7S3R6V9</accession>
<evidence type="ECO:0000313" key="2">
    <source>
        <dbReference type="EMBL" id="CAE0503802.1"/>
    </source>
</evidence>
<reference evidence="2" key="1">
    <citation type="submission" date="2021-01" db="EMBL/GenBank/DDBJ databases">
        <authorList>
            <person name="Corre E."/>
            <person name="Pelletier E."/>
            <person name="Niang G."/>
            <person name="Scheremetjew M."/>
            <person name="Finn R."/>
            <person name="Kale V."/>
            <person name="Holt S."/>
            <person name="Cochrane G."/>
            <person name="Meng A."/>
            <person name="Brown T."/>
            <person name="Cohen L."/>
        </authorList>
    </citation>
    <scope>NUCLEOTIDE SEQUENCE</scope>
    <source>
        <strain evidence="2">CCMP1320</strain>
    </source>
</reference>
<feature type="compositionally biased region" description="Gly residues" evidence="1">
    <location>
        <begin position="195"/>
        <end position="206"/>
    </location>
</feature>
<gene>
    <name evidence="2" type="ORF">DTER00134_LOCUS18875</name>
</gene>